<evidence type="ECO:0000313" key="2">
    <source>
        <dbReference type="EMBL" id="KAJ4440115.1"/>
    </source>
</evidence>
<reference evidence="2 3" key="1">
    <citation type="journal article" date="2022" name="Allergy">
        <title>Genome assembly and annotation of Periplaneta americana reveal a comprehensive cockroach allergen profile.</title>
        <authorList>
            <person name="Wang L."/>
            <person name="Xiong Q."/>
            <person name="Saelim N."/>
            <person name="Wang L."/>
            <person name="Nong W."/>
            <person name="Wan A.T."/>
            <person name="Shi M."/>
            <person name="Liu X."/>
            <person name="Cao Q."/>
            <person name="Hui J.H.L."/>
            <person name="Sookrung N."/>
            <person name="Leung T.F."/>
            <person name="Tungtrongchitr A."/>
            <person name="Tsui S.K.W."/>
        </authorList>
    </citation>
    <scope>NUCLEOTIDE SEQUENCE [LARGE SCALE GENOMIC DNA]</scope>
    <source>
        <strain evidence="2">PWHHKU_190912</strain>
    </source>
</reference>
<sequence length="256" mass="29112">MGKGENSEKDTNCGLVRHKCHYEFLEKNPRPDRNSNPDHLRDRLKVSSLRHHKDNKNRSNGAETDQEEEKKLVGSLAEKKLPLKDALEGIVNGRRVQNRRRYQLIDDIKIQADSKPLRQALRGDRNHPHHTMFARFYQLLRDDGSLRPRRIGGRPRRHPFSIDDYTELKGKEPNRVEVADTEGIVADRLWAIAVVTAKFVTSHLDAANLELVSGYLQGIVCAGARVPGRGRRISKTSGSNYLQTLRKCITLGVLQS</sequence>
<dbReference type="Proteomes" id="UP001148838">
    <property type="component" value="Unassembled WGS sequence"/>
</dbReference>
<evidence type="ECO:0000256" key="1">
    <source>
        <dbReference type="SAM" id="MobiDB-lite"/>
    </source>
</evidence>
<feature type="compositionally biased region" description="Basic and acidic residues" evidence="1">
    <location>
        <begin position="26"/>
        <end position="45"/>
    </location>
</feature>
<protein>
    <submittedName>
        <fullName evidence="2">Uncharacterized protein</fullName>
    </submittedName>
</protein>
<comment type="caution">
    <text evidence="2">The sequence shown here is derived from an EMBL/GenBank/DDBJ whole genome shotgun (WGS) entry which is preliminary data.</text>
</comment>
<accession>A0ABQ8T349</accession>
<dbReference type="EMBL" id="JAJSOF020000017">
    <property type="protein sequence ID" value="KAJ4440115.1"/>
    <property type="molecule type" value="Genomic_DNA"/>
</dbReference>
<organism evidence="2 3">
    <name type="scientific">Periplaneta americana</name>
    <name type="common">American cockroach</name>
    <name type="synonym">Blatta americana</name>
    <dbReference type="NCBI Taxonomy" id="6978"/>
    <lineage>
        <taxon>Eukaryota</taxon>
        <taxon>Metazoa</taxon>
        <taxon>Ecdysozoa</taxon>
        <taxon>Arthropoda</taxon>
        <taxon>Hexapoda</taxon>
        <taxon>Insecta</taxon>
        <taxon>Pterygota</taxon>
        <taxon>Neoptera</taxon>
        <taxon>Polyneoptera</taxon>
        <taxon>Dictyoptera</taxon>
        <taxon>Blattodea</taxon>
        <taxon>Blattoidea</taxon>
        <taxon>Blattidae</taxon>
        <taxon>Blattinae</taxon>
        <taxon>Periplaneta</taxon>
    </lineage>
</organism>
<keyword evidence="3" id="KW-1185">Reference proteome</keyword>
<proteinExistence type="predicted"/>
<feature type="region of interest" description="Disordered" evidence="1">
    <location>
        <begin position="26"/>
        <end position="71"/>
    </location>
</feature>
<name>A0ABQ8T349_PERAM</name>
<evidence type="ECO:0000313" key="3">
    <source>
        <dbReference type="Proteomes" id="UP001148838"/>
    </source>
</evidence>
<gene>
    <name evidence="2" type="ORF">ANN_08252</name>
</gene>